<keyword evidence="2" id="KW-1185">Reference proteome</keyword>
<protein>
    <submittedName>
        <fullName evidence="1">Uncharacterized protein</fullName>
    </submittedName>
</protein>
<dbReference type="AlphaFoldDB" id="A0A2I0B7N9"/>
<dbReference type="OrthoDB" id="1892805at2759"/>
<gene>
    <name evidence="1" type="ORF">AXF42_Ash004824</name>
</gene>
<evidence type="ECO:0000313" key="1">
    <source>
        <dbReference type="EMBL" id="PKA63815.1"/>
    </source>
</evidence>
<evidence type="ECO:0000313" key="2">
    <source>
        <dbReference type="Proteomes" id="UP000236161"/>
    </source>
</evidence>
<dbReference type="Proteomes" id="UP000236161">
    <property type="component" value="Unassembled WGS sequence"/>
</dbReference>
<proteinExistence type="predicted"/>
<reference evidence="1 2" key="1">
    <citation type="journal article" date="2017" name="Nature">
        <title>The Apostasia genome and the evolution of orchids.</title>
        <authorList>
            <person name="Zhang G.Q."/>
            <person name="Liu K.W."/>
            <person name="Li Z."/>
            <person name="Lohaus R."/>
            <person name="Hsiao Y.Y."/>
            <person name="Niu S.C."/>
            <person name="Wang J.Y."/>
            <person name="Lin Y.C."/>
            <person name="Xu Q."/>
            <person name="Chen L.J."/>
            <person name="Yoshida K."/>
            <person name="Fujiwara S."/>
            <person name="Wang Z.W."/>
            <person name="Zhang Y.Q."/>
            <person name="Mitsuda N."/>
            <person name="Wang M."/>
            <person name="Liu G.H."/>
            <person name="Pecoraro L."/>
            <person name="Huang H.X."/>
            <person name="Xiao X.J."/>
            <person name="Lin M."/>
            <person name="Wu X.Y."/>
            <person name="Wu W.L."/>
            <person name="Chen Y.Y."/>
            <person name="Chang S.B."/>
            <person name="Sakamoto S."/>
            <person name="Ohme-Takagi M."/>
            <person name="Yagi M."/>
            <person name="Zeng S.J."/>
            <person name="Shen C.Y."/>
            <person name="Yeh C.M."/>
            <person name="Luo Y.B."/>
            <person name="Tsai W.C."/>
            <person name="Van de Peer Y."/>
            <person name="Liu Z.J."/>
        </authorList>
    </citation>
    <scope>NUCLEOTIDE SEQUENCE [LARGE SCALE GENOMIC DNA]</scope>
    <source>
        <strain evidence="2">cv. Shenzhen</strain>
        <tissue evidence="1">Stem</tissue>
    </source>
</reference>
<accession>A0A2I0B7N9</accession>
<organism evidence="1 2">
    <name type="scientific">Apostasia shenzhenica</name>
    <dbReference type="NCBI Taxonomy" id="1088818"/>
    <lineage>
        <taxon>Eukaryota</taxon>
        <taxon>Viridiplantae</taxon>
        <taxon>Streptophyta</taxon>
        <taxon>Embryophyta</taxon>
        <taxon>Tracheophyta</taxon>
        <taxon>Spermatophyta</taxon>
        <taxon>Magnoliopsida</taxon>
        <taxon>Liliopsida</taxon>
        <taxon>Asparagales</taxon>
        <taxon>Orchidaceae</taxon>
        <taxon>Apostasioideae</taxon>
        <taxon>Apostasia</taxon>
    </lineage>
</organism>
<dbReference type="EMBL" id="KZ451906">
    <property type="protein sequence ID" value="PKA63815.1"/>
    <property type="molecule type" value="Genomic_DNA"/>
</dbReference>
<name>A0A2I0B7N9_9ASPA</name>
<sequence length="148" mass="16067">MYLQWGKSCETLKSANLTSSDSRIGPVSLRAKDIQFQYETNSNKMDCFLNHSSSSFSSNVSEHVLPLQSLTNENYWICNATGSGSSAASHVAHGHPPLPEHTQGNMFQQRMGGVESISTNLTGAYLNHIDFKGRGALPCNAVVNSTCL</sequence>